<dbReference type="PANTHER" id="PTHR15394">
    <property type="entry name" value="SERINE HYDROLASE RBBP9"/>
    <property type="match status" value="1"/>
</dbReference>
<dbReference type="EMBL" id="JACHMB010000001">
    <property type="protein sequence ID" value="MBB5780517.1"/>
    <property type="molecule type" value="Genomic_DNA"/>
</dbReference>
<dbReference type="Proteomes" id="UP000579153">
    <property type="component" value="Unassembled WGS sequence"/>
</dbReference>
<dbReference type="Pfam" id="PF06821">
    <property type="entry name" value="Ser_hydrolase"/>
    <property type="match status" value="1"/>
</dbReference>
<proteinExistence type="predicted"/>
<organism evidence="1 2">
    <name type="scientific">Nonomuraea jabiensis</name>
    <dbReference type="NCBI Taxonomy" id="882448"/>
    <lineage>
        <taxon>Bacteria</taxon>
        <taxon>Bacillati</taxon>
        <taxon>Actinomycetota</taxon>
        <taxon>Actinomycetes</taxon>
        <taxon>Streptosporangiales</taxon>
        <taxon>Streptosporangiaceae</taxon>
        <taxon>Nonomuraea</taxon>
    </lineage>
</organism>
<evidence type="ECO:0000313" key="2">
    <source>
        <dbReference type="Proteomes" id="UP000579153"/>
    </source>
</evidence>
<dbReference type="InterPro" id="IPR010662">
    <property type="entry name" value="RBBP9/YdeN"/>
</dbReference>
<dbReference type="SUPFAM" id="SSF53474">
    <property type="entry name" value="alpha/beta-Hydrolases"/>
    <property type="match status" value="1"/>
</dbReference>
<dbReference type="RefSeq" id="WP_185073966.1">
    <property type="nucleotide sequence ID" value="NZ_JACHMB010000001.1"/>
</dbReference>
<dbReference type="AlphaFoldDB" id="A0A7W9GB24"/>
<keyword evidence="2" id="KW-1185">Reference proteome</keyword>
<dbReference type="GO" id="GO:0016787">
    <property type="term" value="F:hydrolase activity"/>
    <property type="evidence" value="ECO:0007669"/>
    <property type="project" value="UniProtKB-KW"/>
</dbReference>
<dbReference type="PANTHER" id="PTHR15394:SF3">
    <property type="entry name" value="SERINE HYDROLASE RBBP9"/>
    <property type="match status" value="1"/>
</dbReference>
<evidence type="ECO:0000313" key="1">
    <source>
        <dbReference type="EMBL" id="MBB5780517.1"/>
    </source>
</evidence>
<reference evidence="1 2" key="1">
    <citation type="submission" date="2020-08" db="EMBL/GenBank/DDBJ databases">
        <title>Sequencing the genomes of 1000 actinobacteria strains.</title>
        <authorList>
            <person name="Klenk H.-P."/>
        </authorList>
    </citation>
    <scope>NUCLEOTIDE SEQUENCE [LARGE SCALE GENOMIC DNA]</scope>
    <source>
        <strain evidence="1 2">DSM 45507</strain>
    </source>
</reference>
<gene>
    <name evidence="1" type="ORF">HD596_007273</name>
</gene>
<comment type="caution">
    <text evidence="1">The sequence shown here is derived from an EMBL/GenBank/DDBJ whole genome shotgun (WGS) entry which is preliminary data.</text>
</comment>
<dbReference type="Gene3D" id="3.40.50.1820">
    <property type="entry name" value="alpha/beta hydrolase"/>
    <property type="match status" value="1"/>
</dbReference>
<protein>
    <submittedName>
        <fullName evidence="1">Putative alpha/beta hydrolase family esterase</fullName>
    </submittedName>
</protein>
<keyword evidence="1" id="KW-0378">Hydrolase</keyword>
<accession>A0A7W9GB24</accession>
<dbReference type="InterPro" id="IPR029058">
    <property type="entry name" value="AB_hydrolase_fold"/>
</dbReference>
<sequence length="188" mass="20271">MSRIVVSHEYASGPEHAWYPHLGAELAGRGHEVRIPQLPDPETPQPAAWLKTLAAEVDDPADTVLVGHSIGGVNVLRLMEQHDPEIDGAYAGALLVATPAHEVGYDVLAGFFEGGFDWAHIRRAAARIRVLVAADDPVLTPDPLGHVRLFAANLRSTALVTPEGLHFSRLQERAELHEAVALVSELLA</sequence>
<name>A0A7W9GB24_9ACTN</name>